<evidence type="ECO:0000256" key="8">
    <source>
        <dbReference type="ARBA" id="ARBA00022989"/>
    </source>
</evidence>
<evidence type="ECO:0000256" key="7">
    <source>
        <dbReference type="ARBA" id="ARBA00022840"/>
    </source>
</evidence>
<evidence type="ECO:0000259" key="13">
    <source>
        <dbReference type="PROSITE" id="PS50893"/>
    </source>
</evidence>
<dbReference type="GO" id="GO:0015421">
    <property type="term" value="F:ABC-type oligopeptide transporter activity"/>
    <property type="evidence" value="ECO:0007669"/>
    <property type="project" value="TreeGrafter"/>
</dbReference>
<feature type="transmembrane region" description="Helical" evidence="12">
    <location>
        <begin position="138"/>
        <end position="161"/>
    </location>
</feature>
<dbReference type="FunFam" id="3.40.50.300:FF:000604">
    <property type="entry name" value="ABC transporter B family member 28"/>
    <property type="match status" value="1"/>
</dbReference>
<dbReference type="SMART" id="SM00382">
    <property type="entry name" value="AAA"/>
    <property type="match status" value="1"/>
</dbReference>
<evidence type="ECO:0000256" key="10">
    <source>
        <dbReference type="ARBA" id="ARBA00034018"/>
    </source>
</evidence>
<dbReference type="GO" id="GO:0005886">
    <property type="term" value="C:plasma membrane"/>
    <property type="evidence" value="ECO:0007669"/>
    <property type="project" value="UniProtKB-SubCell"/>
</dbReference>
<comment type="subcellular location">
    <subcellularLocation>
        <location evidence="1">Cell membrane</location>
        <topology evidence="1">Multi-pass membrane protein</topology>
    </subcellularLocation>
</comment>
<sequence>MSQKKPLWPALKRLMGYGKVHRGTMSVAIIMLWVAAAAEVSGPLLISYFIDNMVAKKQIIMPLALYMVIGFVVLQVLAALLHYYQTILFNKAAVGVVQTLRTDVMNSALRQPLSAFDKQPVGQIISRVTNDTEVIKDLFVMVVPTVFRSLALICAMLIAMFTLEWRMALVAIMIFPAVLVVMFAYQRLSTPIVRRVRSYLAEINNGFNEVINGMTVIQQFRQQARFGEKMLQASEDHYHERMKALKLDGLLLRPLLSLLSASVLCGLLFLFGIDGATTIGVGVLYAFINYLGRLNEPLIELTSQQSMLQQAVVSGERVFELMDSPKQGYGEHAAPLKSGAIDIQHVSFAYREDKKVLNDINLHVPENSFVALVGHTGSGKSTIANLIMGYYPWQQGEILLDGRPLHSLSHQVLRNGIAMVQQDPVVLAASFFDNVALGRDVSQDKVWQVLEMVQLAEHVRLLPDGLDSMLGEQGNTLSVGQRQLLAMARVLVVTPKILILDEATANIDSGTEQSIQKALRIIRQTTTLVVIAHRLSTIVDADQVVVLHRGAIVEKGNHMQLLQQKGRYYQMYQLQQVGESLIQHDDTESETVLI</sequence>
<keyword evidence="7" id="KW-0067">ATP-binding</keyword>
<dbReference type="InterPro" id="IPR027417">
    <property type="entry name" value="P-loop_NTPase"/>
</dbReference>
<dbReference type="GO" id="GO:0005524">
    <property type="term" value="F:ATP binding"/>
    <property type="evidence" value="ECO:0007669"/>
    <property type="project" value="UniProtKB-KW"/>
</dbReference>
<evidence type="ECO:0000256" key="4">
    <source>
        <dbReference type="ARBA" id="ARBA00022448"/>
    </source>
</evidence>
<feature type="transmembrane region" description="Helical" evidence="12">
    <location>
        <begin position="250"/>
        <end position="273"/>
    </location>
</feature>
<dbReference type="PROSITE" id="PS50893">
    <property type="entry name" value="ABC_TRANSPORTER_2"/>
    <property type="match status" value="1"/>
</dbReference>
<dbReference type="GO" id="GO:0008559">
    <property type="term" value="F:ABC-type xenobiotic transporter activity"/>
    <property type="evidence" value="ECO:0007669"/>
    <property type="project" value="UniProtKB-EC"/>
</dbReference>
<comment type="similarity">
    <text evidence="2">Belongs to the ABC transporter superfamily. Drug exporter-2 (TC 3.A.1.117) family.</text>
</comment>
<name>A0AAI9GJG5_PROST</name>
<dbReference type="GO" id="GO:0016887">
    <property type="term" value="F:ATP hydrolysis activity"/>
    <property type="evidence" value="ECO:0007669"/>
    <property type="project" value="InterPro"/>
</dbReference>
<evidence type="ECO:0000259" key="14">
    <source>
        <dbReference type="PROSITE" id="PS50929"/>
    </source>
</evidence>
<dbReference type="InterPro" id="IPR003593">
    <property type="entry name" value="AAA+_ATPase"/>
</dbReference>
<dbReference type="InterPro" id="IPR017871">
    <property type="entry name" value="ABC_transporter-like_CS"/>
</dbReference>
<dbReference type="GO" id="GO:0005737">
    <property type="term" value="C:cytoplasm"/>
    <property type="evidence" value="ECO:0007669"/>
    <property type="project" value="UniProtKB-ARBA"/>
</dbReference>
<evidence type="ECO:0000256" key="12">
    <source>
        <dbReference type="SAM" id="Phobius"/>
    </source>
</evidence>
<dbReference type="CDD" id="cd18544">
    <property type="entry name" value="ABC_6TM_TmrA_like"/>
    <property type="match status" value="1"/>
</dbReference>
<reference evidence="15" key="1">
    <citation type="submission" date="2024-02" db="EMBL/GenBank/DDBJ databases">
        <authorList>
            <consortium name="Clinical and Environmental Microbiology Branch: Whole genome sequencing antimicrobial resistance pathogens in the healthcare setting"/>
        </authorList>
    </citation>
    <scope>NUCLEOTIDE SEQUENCE</scope>
    <source>
        <strain evidence="15">2021GO-0154</strain>
    </source>
</reference>
<dbReference type="NCBIfam" id="NF008056">
    <property type="entry name" value="PRK10790.1"/>
    <property type="match status" value="1"/>
</dbReference>
<feature type="transmembrane region" description="Helical" evidence="12">
    <location>
        <begin position="20"/>
        <end position="38"/>
    </location>
</feature>
<dbReference type="InterPro" id="IPR003439">
    <property type="entry name" value="ABC_transporter-like_ATP-bd"/>
</dbReference>
<dbReference type="PANTHER" id="PTHR43394:SF1">
    <property type="entry name" value="ATP-BINDING CASSETTE SUB-FAMILY B MEMBER 10, MITOCHONDRIAL"/>
    <property type="match status" value="1"/>
</dbReference>
<comment type="caution">
    <text evidence="15">The sequence shown here is derived from an EMBL/GenBank/DDBJ whole genome shotgun (WGS) entry which is preliminary data.</text>
</comment>
<dbReference type="EMBL" id="ABMABF030000008">
    <property type="protein sequence ID" value="EMJ5134855.1"/>
    <property type="molecule type" value="Genomic_DNA"/>
</dbReference>
<organism evidence="15">
    <name type="scientific">Providencia stuartii</name>
    <dbReference type="NCBI Taxonomy" id="588"/>
    <lineage>
        <taxon>Bacteria</taxon>
        <taxon>Pseudomonadati</taxon>
        <taxon>Pseudomonadota</taxon>
        <taxon>Gammaproteobacteria</taxon>
        <taxon>Enterobacterales</taxon>
        <taxon>Morganellaceae</taxon>
        <taxon>Providencia</taxon>
    </lineage>
</organism>
<accession>A0AAI9GJG5</accession>
<dbReference type="InterPro" id="IPR036640">
    <property type="entry name" value="ABC1_TM_sf"/>
</dbReference>
<dbReference type="PROSITE" id="PS50929">
    <property type="entry name" value="ABC_TM1F"/>
    <property type="match status" value="1"/>
</dbReference>
<feature type="domain" description="ABC transporter" evidence="13">
    <location>
        <begin position="341"/>
        <end position="574"/>
    </location>
</feature>
<dbReference type="AlphaFoldDB" id="A0AAI9GJG5"/>
<dbReference type="InterPro" id="IPR039421">
    <property type="entry name" value="Type_1_exporter"/>
</dbReference>
<evidence type="ECO:0000256" key="11">
    <source>
        <dbReference type="ARBA" id="ARBA00040960"/>
    </source>
</evidence>
<dbReference type="EC" id="7.6.2.2" evidence="3"/>
<feature type="transmembrane region" description="Helical" evidence="12">
    <location>
        <begin position="167"/>
        <end position="185"/>
    </location>
</feature>
<evidence type="ECO:0000256" key="9">
    <source>
        <dbReference type="ARBA" id="ARBA00023136"/>
    </source>
</evidence>
<gene>
    <name evidence="15" type="ORF">RG298_002599</name>
</gene>
<keyword evidence="4" id="KW-0813">Transport</keyword>
<dbReference type="PROSITE" id="PS00211">
    <property type="entry name" value="ABC_TRANSPORTER_1"/>
    <property type="match status" value="1"/>
</dbReference>
<comment type="catalytic activity">
    <reaction evidence="10">
        <text>ATP + H2O + xenobioticSide 1 = ADP + phosphate + xenobioticSide 2.</text>
        <dbReference type="EC" id="7.6.2.2"/>
    </reaction>
</comment>
<dbReference type="Gene3D" id="3.40.50.300">
    <property type="entry name" value="P-loop containing nucleotide triphosphate hydrolases"/>
    <property type="match status" value="1"/>
</dbReference>
<dbReference type="InterPro" id="IPR011527">
    <property type="entry name" value="ABC1_TM_dom"/>
</dbReference>
<dbReference type="PANTHER" id="PTHR43394">
    <property type="entry name" value="ATP-DEPENDENT PERMEASE MDL1, MITOCHONDRIAL"/>
    <property type="match status" value="1"/>
</dbReference>
<protein>
    <recommendedName>
        <fullName evidence="11">Multidrug resistance-like ATP-binding protein MdlB</fullName>
        <ecNumber evidence="3">7.6.2.2</ecNumber>
    </recommendedName>
</protein>
<dbReference type="SUPFAM" id="SSF52540">
    <property type="entry name" value="P-loop containing nucleoside triphosphate hydrolases"/>
    <property type="match status" value="1"/>
</dbReference>
<evidence type="ECO:0000313" key="15">
    <source>
        <dbReference type="EMBL" id="EMJ5134855.1"/>
    </source>
</evidence>
<feature type="domain" description="ABC transmembrane type-1" evidence="14">
    <location>
        <begin position="27"/>
        <end position="310"/>
    </location>
</feature>
<dbReference type="Pfam" id="PF00664">
    <property type="entry name" value="ABC_membrane"/>
    <property type="match status" value="1"/>
</dbReference>
<evidence type="ECO:0000256" key="1">
    <source>
        <dbReference type="ARBA" id="ARBA00004651"/>
    </source>
</evidence>
<dbReference type="RefSeq" id="WP_336194242.1">
    <property type="nucleotide sequence ID" value="NZ_JBALHY010000008.1"/>
</dbReference>
<proteinExistence type="inferred from homology"/>
<evidence type="ECO:0000256" key="5">
    <source>
        <dbReference type="ARBA" id="ARBA00022692"/>
    </source>
</evidence>
<dbReference type="Pfam" id="PF00005">
    <property type="entry name" value="ABC_tran"/>
    <property type="match status" value="1"/>
</dbReference>
<evidence type="ECO:0000256" key="6">
    <source>
        <dbReference type="ARBA" id="ARBA00022741"/>
    </source>
</evidence>
<keyword evidence="8 12" id="KW-1133">Transmembrane helix</keyword>
<evidence type="ECO:0000256" key="2">
    <source>
        <dbReference type="ARBA" id="ARBA00006526"/>
    </source>
</evidence>
<keyword evidence="9 12" id="KW-0472">Membrane</keyword>
<evidence type="ECO:0000256" key="3">
    <source>
        <dbReference type="ARBA" id="ARBA00012191"/>
    </source>
</evidence>
<dbReference type="SUPFAM" id="SSF90123">
    <property type="entry name" value="ABC transporter transmembrane region"/>
    <property type="match status" value="1"/>
</dbReference>
<dbReference type="Gene3D" id="1.20.1560.10">
    <property type="entry name" value="ABC transporter type 1, transmembrane domain"/>
    <property type="match status" value="1"/>
</dbReference>
<keyword evidence="6" id="KW-0547">Nucleotide-binding</keyword>
<keyword evidence="5 12" id="KW-0812">Transmembrane</keyword>
<feature type="transmembrane region" description="Helical" evidence="12">
    <location>
        <begin position="58"/>
        <end position="81"/>
    </location>
</feature>